<proteinExistence type="predicted"/>
<dbReference type="AlphaFoldDB" id="E4RPU6"/>
<reference evidence="2 3" key="2">
    <citation type="journal article" date="2011" name="J. Bacteriol.">
        <title>Complete Genome Sequence of the Haloalkaliphilic, Hydrogen Producing Halanaerobium hydrogenoformans.</title>
        <authorList>
            <person name="Brown S.D."/>
            <person name="Begemann M.B."/>
            <person name="Mormile M.R."/>
            <person name="Wall J.D."/>
            <person name="Han C.S."/>
            <person name="Goodwin L.A."/>
            <person name="Pitluck S."/>
            <person name="Land M.L."/>
            <person name="Hauser L.J."/>
            <person name="Elias D.A."/>
        </authorList>
    </citation>
    <scope>NUCLEOTIDE SEQUENCE [LARGE SCALE GENOMIC DNA]</scope>
    <source>
        <strain evidence="3">sapolanicus</strain>
    </source>
</reference>
<dbReference type="OrthoDB" id="2727970at2"/>
<protein>
    <recommendedName>
        <fullName evidence="4">Copper amine oxidase-like N-terminal domain-containing protein</fullName>
    </recommendedName>
</protein>
<sequence>MKKNLNILISFLMIFFLSAVLNTAAVEAVELEFEEKHFMIMPQQLDESTLFVVDELADELDINLYQLEAERFLLISGGRFYLLNVNSNILETEAGDYEMPTEVLFVNNKLLAPLYIIELLAGLELSEYGIITTE</sequence>
<gene>
    <name evidence="2" type="ordered locus">Halsa_0866</name>
</gene>
<dbReference type="EMBL" id="CP002304">
    <property type="protein sequence ID" value="ADQ14313.1"/>
    <property type="molecule type" value="Genomic_DNA"/>
</dbReference>
<dbReference type="RefSeq" id="WP_013405403.1">
    <property type="nucleotide sequence ID" value="NC_014654.1"/>
</dbReference>
<dbReference type="STRING" id="656519.Halsa_0866"/>
<name>E4RPU6_HALHG</name>
<evidence type="ECO:0000313" key="2">
    <source>
        <dbReference type="EMBL" id="ADQ14313.1"/>
    </source>
</evidence>
<dbReference type="Proteomes" id="UP000007434">
    <property type="component" value="Chromosome"/>
</dbReference>
<dbReference type="KEGG" id="has:Halsa_0866"/>
<evidence type="ECO:0000256" key="1">
    <source>
        <dbReference type="SAM" id="SignalP"/>
    </source>
</evidence>
<accession>E4RPU6</accession>
<reference evidence="2 3" key="1">
    <citation type="submission" date="2010-11" db="EMBL/GenBank/DDBJ databases">
        <title>Complete sequence of Halanaerobium sp. sapolanicus.</title>
        <authorList>
            <consortium name="US DOE Joint Genome Institute"/>
            <person name="Lucas S."/>
            <person name="Copeland A."/>
            <person name="Lapidus A."/>
            <person name="Cheng J.-F."/>
            <person name="Bruce D."/>
            <person name="Goodwin L."/>
            <person name="Pitluck S."/>
            <person name="Davenport K."/>
            <person name="Detter J.C."/>
            <person name="Han C."/>
            <person name="Tapia R."/>
            <person name="Land M."/>
            <person name="Hauser L."/>
            <person name="Jeffries C."/>
            <person name="Kyrpides N."/>
            <person name="Ivanova N."/>
            <person name="Mikhailova N."/>
            <person name="Begemann M.B."/>
            <person name="Mormile M.R."/>
            <person name="Wall J.D."/>
            <person name="Elias D.A."/>
            <person name="Woyke T."/>
        </authorList>
    </citation>
    <scope>NUCLEOTIDE SEQUENCE [LARGE SCALE GENOMIC DNA]</scope>
    <source>
        <strain evidence="3">sapolanicus</strain>
    </source>
</reference>
<evidence type="ECO:0008006" key="4">
    <source>
        <dbReference type="Google" id="ProtNLM"/>
    </source>
</evidence>
<keyword evidence="1" id="KW-0732">Signal</keyword>
<organism evidence="2 3">
    <name type="scientific">Halanaerobium hydrogeniformans</name>
    <name type="common">Halanaerobium sp. (strain sapolanicus)</name>
    <dbReference type="NCBI Taxonomy" id="656519"/>
    <lineage>
        <taxon>Bacteria</taxon>
        <taxon>Bacillati</taxon>
        <taxon>Bacillota</taxon>
        <taxon>Clostridia</taxon>
        <taxon>Halanaerobiales</taxon>
        <taxon>Halanaerobiaceae</taxon>
        <taxon>Halanaerobium</taxon>
    </lineage>
</organism>
<dbReference type="HOGENOM" id="CLU_1893276_0_0_9"/>
<keyword evidence="3" id="KW-1185">Reference proteome</keyword>
<evidence type="ECO:0000313" key="3">
    <source>
        <dbReference type="Proteomes" id="UP000007434"/>
    </source>
</evidence>
<feature type="signal peptide" evidence="1">
    <location>
        <begin position="1"/>
        <end position="24"/>
    </location>
</feature>
<feature type="chain" id="PRO_5038395936" description="Copper amine oxidase-like N-terminal domain-containing protein" evidence="1">
    <location>
        <begin position="25"/>
        <end position="134"/>
    </location>
</feature>